<sequence length="72" mass="8423">MQAMWQEDCTNFVLDQPSLTDLDKWLEEIVTIQNNTQANVRDAGEHKERKYKSKEPRYKGRGGKHTSKISEN</sequence>
<accession>A0A085LKC3</accession>
<organism evidence="2 4">
    <name type="scientific">Trichuris suis</name>
    <name type="common">pig whipworm</name>
    <dbReference type="NCBI Taxonomy" id="68888"/>
    <lineage>
        <taxon>Eukaryota</taxon>
        <taxon>Metazoa</taxon>
        <taxon>Ecdysozoa</taxon>
        <taxon>Nematoda</taxon>
        <taxon>Enoplea</taxon>
        <taxon>Dorylaimia</taxon>
        <taxon>Trichinellida</taxon>
        <taxon>Trichuridae</taxon>
        <taxon>Trichuris</taxon>
    </lineage>
</organism>
<gene>
    <name evidence="2" type="ORF">M513_13704</name>
    <name evidence="3" type="ORF">M514_13704</name>
</gene>
<evidence type="ECO:0000313" key="2">
    <source>
        <dbReference type="EMBL" id="KFD45419.1"/>
    </source>
</evidence>
<dbReference type="EMBL" id="KL363503">
    <property type="protein sequence ID" value="KFD45419.1"/>
    <property type="molecule type" value="Genomic_DNA"/>
</dbReference>
<dbReference type="Proteomes" id="UP000030758">
    <property type="component" value="Unassembled WGS sequence"/>
</dbReference>
<reference evidence="2 4" key="1">
    <citation type="journal article" date="2014" name="Nat. Genet.">
        <title>Genome and transcriptome of the porcine whipworm Trichuris suis.</title>
        <authorList>
            <person name="Jex A.R."/>
            <person name="Nejsum P."/>
            <person name="Schwarz E.M."/>
            <person name="Hu L."/>
            <person name="Young N.D."/>
            <person name="Hall R.S."/>
            <person name="Korhonen P.K."/>
            <person name="Liao S."/>
            <person name="Thamsborg S."/>
            <person name="Xia J."/>
            <person name="Xu P."/>
            <person name="Wang S."/>
            <person name="Scheerlinck J.P."/>
            <person name="Hofmann A."/>
            <person name="Sternberg P.W."/>
            <person name="Wang J."/>
            <person name="Gasser R.B."/>
        </authorList>
    </citation>
    <scope>NUCLEOTIDE SEQUENCE [LARGE SCALE GENOMIC DNA]</scope>
    <source>
        <strain evidence="3">DCEP-RM93F</strain>
        <strain evidence="2">DCEP-RM93M</strain>
    </source>
</reference>
<feature type="compositionally biased region" description="Basic residues" evidence="1">
    <location>
        <begin position="59"/>
        <end position="72"/>
    </location>
</feature>
<evidence type="ECO:0000313" key="3">
    <source>
        <dbReference type="EMBL" id="KFD72851.1"/>
    </source>
</evidence>
<keyword evidence="4" id="KW-1185">Reference proteome</keyword>
<dbReference type="AlphaFoldDB" id="A0A085LKC3"/>
<dbReference type="EMBL" id="KL367475">
    <property type="protein sequence ID" value="KFD72851.1"/>
    <property type="molecule type" value="Genomic_DNA"/>
</dbReference>
<feature type="region of interest" description="Disordered" evidence="1">
    <location>
        <begin position="37"/>
        <end position="72"/>
    </location>
</feature>
<evidence type="ECO:0000256" key="1">
    <source>
        <dbReference type="SAM" id="MobiDB-lite"/>
    </source>
</evidence>
<name>A0A085LKC3_9BILA</name>
<protein>
    <submittedName>
        <fullName evidence="2">Uncharacterized protein</fullName>
    </submittedName>
</protein>
<feature type="compositionally biased region" description="Basic and acidic residues" evidence="1">
    <location>
        <begin position="42"/>
        <end position="58"/>
    </location>
</feature>
<dbReference type="Proteomes" id="UP000030764">
    <property type="component" value="Unassembled WGS sequence"/>
</dbReference>
<proteinExistence type="predicted"/>
<evidence type="ECO:0000313" key="4">
    <source>
        <dbReference type="Proteomes" id="UP000030764"/>
    </source>
</evidence>